<dbReference type="GeneID" id="20004007"/>
<proteinExistence type="predicted"/>
<dbReference type="PANTHER" id="PTHR12083:SF9">
    <property type="entry name" value="BIFUNCTIONAL POLYNUCLEOTIDE PHOSPHATASE_KINASE"/>
    <property type="match status" value="1"/>
</dbReference>
<dbReference type="RefSeq" id="YP_009049924.1">
    <property type="nucleotide sequence ID" value="NC_024625.1"/>
</dbReference>
<dbReference type="InterPro" id="IPR006549">
    <property type="entry name" value="HAD-SF_hydro_IIIA"/>
</dbReference>
<sequence>MSHLFSLGGVACTTKTTILKKLARRDNIVVHFTDYKELHDRHQFDHRVGSLLYAAHRMMRDQEFARDYDNVHVFDRQPMEALVYETMNKGIDVADAGRLFEQCVGMDLMRGWRCLVVRAKPRTESFIVRMMKKRGNGIDHMSEQYVLEQNDRFAAFAHSVGADEYVIDCAGNLDEQQREIERYIMQSIYKWHTVDAGALHVYEFRLPRIANKVAGFDLDGTLIETISGAVFAQTRDDWKFKYESIRQNFVELLDAGYCIVIITNQLGVSAGKVTIEDLRAKIEAICAALSVPLTVFIATRQDKYRKPRTGCMEYLLQRRPDIDVRHSFFCGDNVNGTLSNDSEFAKNCGLKFLYDFEYFTK</sequence>
<dbReference type="GO" id="GO:0006281">
    <property type="term" value="P:DNA repair"/>
    <property type="evidence" value="ECO:0007669"/>
    <property type="project" value="TreeGrafter"/>
</dbReference>
<reference evidence="1 2" key="1">
    <citation type="journal article" date="2015" name="Genome Announc.">
        <title>A Distinct Group II Alphabaculovirus Isolated from a Peridroma Species.</title>
        <authorList>
            <person name="Rohrmann G.F."/>
            <person name="Erlandson M.A."/>
            <person name="Theilmann D.A."/>
        </authorList>
    </citation>
    <scope>NUCLEOTIDE SEQUENCE [LARGE SCALE GENOMIC DNA]</scope>
    <source>
        <strain evidence="1">GR_167</strain>
    </source>
</reference>
<dbReference type="InterPro" id="IPR006551">
    <property type="entry name" value="Polynucleotide_phosphatase"/>
</dbReference>
<dbReference type="GO" id="GO:0003690">
    <property type="term" value="F:double-stranded DNA binding"/>
    <property type="evidence" value="ECO:0007669"/>
    <property type="project" value="TreeGrafter"/>
</dbReference>
<keyword evidence="1" id="KW-0418">Kinase</keyword>
<dbReference type="Gene3D" id="3.40.50.300">
    <property type="entry name" value="P-loop containing nucleotide triphosphate hydrolases"/>
    <property type="match status" value="1"/>
</dbReference>
<dbReference type="NCBIfam" id="TIGR01662">
    <property type="entry name" value="HAD-SF-IIIA"/>
    <property type="match status" value="1"/>
</dbReference>
<protein>
    <submittedName>
        <fullName evidence="1">Nicotinamide riboside kinase 1</fullName>
    </submittedName>
</protein>
<name>A0A068LKC8_9ABAC</name>
<dbReference type="InterPro" id="IPR013954">
    <property type="entry name" value="PNK3P"/>
</dbReference>
<dbReference type="InterPro" id="IPR036412">
    <property type="entry name" value="HAD-like_sf"/>
</dbReference>
<evidence type="ECO:0000313" key="2">
    <source>
        <dbReference type="Proteomes" id="UP000203240"/>
    </source>
</evidence>
<dbReference type="EMBL" id="KM009991">
    <property type="protein sequence ID" value="AIE47824.1"/>
    <property type="molecule type" value="Genomic_DNA"/>
</dbReference>
<evidence type="ECO:0000313" key="1">
    <source>
        <dbReference type="EMBL" id="AIE47824.1"/>
    </source>
</evidence>
<dbReference type="SUPFAM" id="SSF56784">
    <property type="entry name" value="HAD-like"/>
    <property type="match status" value="1"/>
</dbReference>
<dbReference type="NCBIfam" id="TIGR01664">
    <property type="entry name" value="DNA-3'-Pase"/>
    <property type="match status" value="1"/>
</dbReference>
<dbReference type="Pfam" id="PF08645">
    <property type="entry name" value="PNK3P"/>
    <property type="match status" value="1"/>
</dbReference>
<gene>
    <name evidence="1" type="ORF">pesp098</name>
</gene>
<dbReference type="PANTHER" id="PTHR12083">
    <property type="entry name" value="BIFUNCTIONAL POLYNUCLEOTIDE PHOSPHATASE/KINASE"/>
    <property type="match status" value="1"/>
</dbReference>
<dbReference type="InterPro" id="IPR023214">
    <property type="entry name" value="HAD_sf"/>
</dbReference>
<dbReference type="GO" id="GO:0046404">
    <property type="term" value="F:ATP-dependent polydeoxyribonucleotide 5'-hydroxyl-kinase activity"/>
    <property type="evidence" value="ECO:0007669"/>
    <property type="project" value="TreeGrafter"/>
</dbReference>
<keyword evidence="1" id="KW-0808">Transferase</keyword>
<organism evidence="1 2">
    <name type="scientific">Peridroma alphabaculovirus</name>
    <dbReference type="NCBI Taxonomy" id="1346829"/>
    <lineage>
        <taxon>Viruses</taxon>
        <taxon>Viruses incertae sedis</taxon>
        <taxon>Naldaviricetes</taxon>
        <taxon>Lefavirales</taxon>
        <taxon>Baculoviridae</taxon>
        <taxon>Alphabaculovirus</taxon>
    </lineage>
</organism>
<dbReference type="GO" id="GO:0046403">
    <property type="term" value="F:polynucleotide 3'-phosphatase activity"/>
    <property type="evidence" value="ECO:0007669"/>
    <property type="project" value="TreeGrafter"/>
</dbReference>
<dbReference type="Gene3D" id="3.40.50.1000">
    <property type="entry name" value="HAD superfamily/HAD-like"/>
    <property type="match status" value="1"/>
</dbReference>
<accession>A0A068LKC8</accession>
<dbReference type="SUPFAM" id="SSF52540">
    <property type="entry name" value="P-loop containing nucleoside triphosphate hydrolases"/>
    <property type="match status" value="1"/>
</dbReference>
<keyword evidence="2" id="KW-1185">Reference proteome</keyword>
<dbReference type="InterPro" id="IPR027417">
    <property type="entry name" value="P-loop_NTPase"/>
</dbReference>
<dbReference type="OrthoDB" id="5331at10239"/>
<dbReference type="Proteomes" id="UP000203240">
    <property type="component" value="Segment"/>
</dbReference>